<keyword evidence="1" id="KW-0175">Coiled coil</keyword>
<dbReference type="EMBL" id="LSSM01002413">
    <property type="protein sequence ID" value="OMJ21805.1"/>
    <property type="molecule type" value="Genomic_DNA"/>
</dbReference>
<evidence type="ECO:0000313" key="3">
    <source>
        <dbReference type="Proteomes" id="UP000187429"/>
    </source>
</evidence>
<feature type="non-terminal residue" evidence="2">
    <location>
        <position position="207"/>
    </location>
</feature>
<reference evidence="3" key="1">
    <citation type="submission" date="2017-01" db="EMBL/GenBank/DDBJ databases">
        <authorList>
            <person name="Wang Y."/>
            <person name="White M."/>
            <person name="Kvist S."/>
            <person name="Moncalvo J.-M."/>
        </authorList>
    </citation>
    <scope>NUCLEOTIDE SEQUENCE [LARGE SCALE GENOMIC DNA]</scope>
    <source>
        <strain evidence="3">ID-206-W2</strain>
    </source>
</reference>
<organism evidence="2 3">
    <name type="scientific">Smittium culicis</name>
    <dbReference type="NCBI Taxonomy" id="133412"/>
    <lineage>
        <taxon>Eukaryota</taxon>
        <taxon>Fungi</taxon>
        <taxon>Fungi incertae sedis</taxon>
        <taxon>Zoopagomycota</taxon>
        <taxon>Kickxellomycotina</taxon>
        <taxon>Harpellomycetes</taxon>
        <taxon>Harpellales</taxon>
        <taxon>Legeriomycetaceae</taxon>
        <taxon>Smittium</taxon>
    </lineage>
</organism>
<evidence type="ECO:0000256" key="1">
    <source>
        <dbReference type="SAM" id="Coils"/>
    </source>
</evidence>
<gene>
    <name evidence="2" type="ORF">AYI69_g5664</name>
</gene>
<protein>
    <recommendedName>
        <fullName evidence="4">Retrotransposon gag domain-containing protein</fullName>
    </recommendedName>
</protein>
<feature type="coiled-coil region" evidence="1">
    <location>
        <begin position="66"/>
        <end position="100"/>
    </location>
</feature>
<evidence type="ECO:0000313" key="2">
    <source>
        <dbReference type="EMBL" id="OMJ21805.1"/>
    </source>
</evidence>
<keyword evidence="3" id="KW-1185">Reference proteome</keyword>
<comment type="caution">
    <text evidence="2">The sequence shown here is derived from an EMBL/GenBank/DDBJ whole genome shotgun (WGS) entry which is preliminary data.</text>
</comment>
<proteinExistence type="predicted"/>
<sequence>MDLEQLEQKVLLIDSQLSAREEALRVNQAHIESQIDAIREENARQGQLRGAMTNMQMQGQTVVAELEHSKEKNKMLAKEKRLLEREIELANNQNILAEGQLELEKQKVHILNELLERQDASKNNNIPRPEIKISNATRTGKKIPLPFFEGNPLEFQRWISNVDDYFKQYYHISDFERKYIVVSALKEKAKEWYNSVNDSEVDTWESL</sequence>
<evidence type="ECO:0008006" key="4">
    <source>
        <dbReference type="Google" id="ProtNLM"/>
    </source>
</evidence>
<dbReference type="OrthoDB" id="5620304at2759"/>
<dbReference type="Proteomes" id="UP000187429">
    <property type="component" value="Unassembled WGS sequence"/>
</dbReference>
<accession>A0A1R1Y4S8</accession>
<name>A0A1R1Y4S8_9FUNG</name>
<dbReference type="AlphaFoldDB" id="A0A1R1Y4S8"/>